<proteinExistence type="predicted"/>
<comment type="caution">
    <text evidence="1">The sequence shown here is derived from an EMBL/GenBank/DDBJ whole genome shotgun (WGS) entry which is preliminary data.</text>
</comment>
<sequence>MVAVLKRAAKEGLNNRHLGNDLYARFQCLFPGSAREVDEIAEGLVLGQNTIYQLFLLHHPRWGSSEGAYGDSPGEEGDCGPPKAPVQGLLTWLLDKLCPPCTPCHSVGIQATAL</sequence>
<gene>
    <name evidence="1" type="ORF">M9458_015166</name>
</gene>
<protein>
    <submittedName>
        <fullName evidence="1">Uncharacterized protein</fullName>
    </submittedName>
</protein>
<reference evidence="1 2" key="1">
    <citation type="submission" date="2024-05" db="EMBL/GenBank/DDBJ databases">
        <title>Genome sequencing and assembly of Indian major carp, Cirrhinus mrigala (Hamilton, 1822).</title>
        <authorList>
            <person name="Mohindra V."/>
            <person name="Chowdhury L.M."/>
            <person name="Lal K."/>
            <person name="Jena J.K."/>
        </authorList>
    </citation>
    <scope>NUCLEOTIDE SEQUENCE [LARGE SCALE GENOMIC DNA]</scope>
    <source>
        <strain evidence="1">CM1030</strain>
        <tissue evidence="1">Blood</tissue>
    </source>
</reference>
<accession>A0ABD0QQD3</accession>
<keyword evidence="2" id="KW-1185">Reference proteome</keyword>
<dbReference type="EMBL" id="JAMKFB020000007">
    <property type="protein sequence ID" value="KAL0188067.1"/>
    <property type="molecule type" value="Genomic_DNA"/>
</dbReference>
<name>A0ABD0QQD3_CIRMR</name>
<evidence type="ECO:0000313" key="1">
    <source>
        <dbReference type="EMBL" id="KAL0188067.1"/>
    </source>
</evidence>
<evidence type="ECO:0000313" key="2">
    <source>
        <dbReference type="Proteomes" id="UP001529510"/>
    </source>
</evidence>
<dbReference type="AlphaFoldDB" id="A0ABD0QQD3"/>
<organism evidence="1 2">
    <name type="scientific">Cirrhinus mrigala</name>
    <name type="common">Mrigala</name>
    <dbReference type="NCBI Taxonomy" id="683832"/>
    <lineage>
        <taxon>Eukaryota</taxon>
        <taxon>Metazoa</taxon>
        <taxon>Chordata</taxon>
        <taxon>Craniata</taxon>
        <taxon>Vertebrata</taxon>
        <taxon>Euteleostomi</taxon>
        <taxon>Actinopterygii</taxon>
        <taxon>Neopterygii</taxon>
        <taxon>Teleostei</taxon>
        <taxon>Ostariophysi</taxon>
        <taxon>Cypriniformes</taxon>
        <taxon>Cyprinidae</taxon>
        <taxon>Labeoninae</taxon>
        <taxon>Labeonini</taxon>
        <taxon>Cirrhinus</taxon>
    </lineage>
</organism>
<dbReference type="Proteomes" id="UP001529510">
    <property type="component" value="Unassembled WGS sequence"/>
</dbReference>